<gene>
    <name evidence="2" type="ORF">ATZ33_18045</name>
    <name evidence="3" type="ORF">RV15_GL001665</name>
</gene>
<protein>
    <recommendedName>
        <fullName evidence="1">LicD/FKTN/FKRP nucleotidyltransferase domain-containing protein</fullName>
    </recommendedName>
</protein>
<evidence type="ECO:0000259" key="1">
    <source>
        <dbReference type="Pfam" id="PF04991"/>
    </source>
</evidence>
<feature type="domain" description="LicD/FKTN/FKRP nucleotidyltransferase" evidence="1">
    <location>
        <begin position="25"/>
        <end position="250"/>
    </location>
</feature>
<dbReference type="InterPro" id="IPR052942">
    <property type="entry name" value="LPS_cholinephosphotransferase"/>
</dbReference>
<dbReference type="PANTHER" id="PTHR43404:SF2">
    <property type="entry name" value="LIPOPOLYSACCHARIDE CHOLINEPHOSPHOTRANSFERASE LICD"/>
    <property type="match status" value="1"/>
</dbReference>
<evidence type="ECO:0000313" key="4">
    <source>
        <dbReference type="Proteomes" id="UP000065511"/>
    </source>
</evidence>
<dbReference type="Pfam" id="PF04991">
    <property type="entry name" value="LicD"/>
    <property type="match status" value="1"/>
</dbReference>
<dbReference type="KEGG" id="ess:ATZ33_18045"/>
<dbReference type="GO" id="GO:0009100">
    <property type="term" value="P:glycoprotein metabolic process"/>
    <property type="evidence" value="ECO:0007669"/>
    <property type="project" value="UniProtKB-ARBA"/>
</dbReference>
<dbReference type="Proteomes" id="UP000183039">
    <property type="component" value="Unassembled WGS sequence"/>
</dbReference>
<dbReference type="Proteomes" id="UP000065511">
    <property type="component" value="Chromosome"/>
</dbReference>
<dbReference type="InterPro" id="IPR007074">
    <property type="entry name" value="LicD/FKTN/FKRP_NTP_transf"/>
</dbReference>
<dbReference type="PANTHER" id="PTHR43404">
    <property type="entry name" value="LIPOPOLYSACCHARIDE CHOLINEPHOSPHOTRANSFERASE LICD"/>
    <property type="match status" value="1"/>
</dbReference>
<organism evidence="3 5">
    <name type="scientific">Enterococcus silesiacus</name>
    <dbReference type="NCBI Taxonomy" id="332949"/>
    <lineage>
        <taxon>Bacteria</taxon>
        <taxon>Bacillati</taxon>
        <taxon>Bacillota</taxon>
        <taxon>Bacilli</taxon>
        <taxon>Lactobacillales</taxon>
        <taxon>Enterococcaceae</taxon>
        <taxon>Enterococcus</taxon>
    </lineage>
</organism>
<dbReference type="EMBL" id="CP013614">
    <property type="protein sequence ID" value="ALS03205.1"/>
    <property type="molecule type" value="Genomic_DNA"/>
</dbReference>
<dbReference type="OrthoDB" id="9786100at2"/>
<proteinExistence type="predicted"/>
<name>A0A0S3KG14_9ENTE</name>
<dbReference type="EMBL" id="JXLC01000023">
    <property type="protein sequence ID" value="OJG89358.1"/>
    <property type="molecule type" value="Genomic_DNA"/>
</dbReference>
<evidence type="ECO:0000313" key="5">
    <source>
        <dbReference type="Proteomes" id="UP000183039"/>
    </source>
</evidence>
<sequence length="286" mass="33594">MKSDSVVKQLQKKELEILKFVDKFCQTEDIPYFLSAGTLLGAIRHKGFIPWDDDIDLGMTRENYERFVKLIPEALENTDYMLQTNQTDAGYPLPFLKIINLKTTLVENNAKNGNAKNGVFIDIFPFDVVPDNKFLRWIQIKKCKMLTFVIHTKMNYYTRAQTSLGGIIYSMLNILWGRYSVRELLDKRQKEIEKYNHSNNRNMSIVTATTEFKTETLDKAEINDVIRIPFEDGMFLANSNYEQMLEQSYGDYMEFPPIEERGTRHDIVYLKMDDFEFGDPMYKKKK</sequence>
<reference evidence="2 4" key="2">
    <citation type="submission" date="2015-12" db="EMBL/GenBank/DDBJ databases">
        <authorList>
            <person name="Lauer A."/>
            <person name="Humrighouse B."/>
            <person name="Loparev V."/>
            <person name="Shewmaker P.L."/>
            <person name="Whitney A.M."/>
            <person name="McLaughlin R.W."/>
        </authorList>
    </citation>
    <scope>NUCLEOTIDE SEQUENCE [LARGE SCALE GENOMIC DNA]</scope>
    <source>
        <strain evidence="2 4">LMG 23085</strain>
    </source>
</reference>
<dbReference type="RefSeq" id="WP_071878662.1">
    <property type="nucleotide sequence ID" value="NZ_JXLC01000023.1"/>
</dbReference>
<evidence type="ECO:0000313" key="2">
    <source>
        <dbReference type="EMBL" id="ALS03205.1"/>
    </source>
</evidence>
<reference evidence="3 5" key="1">
    <citation type="submission" date="2014-12" db="EMBL/GenBank/DDBJ databases">
        <title>Draft genome sequences of 29 type strains of Enterococci.</title>
        <authorList>
            <person name="Zhong Z."/>
            <person name="Sun Z."/>
            <person name="Liu W."/>
            <person name="Zhang W."/>
            <person name="Zhang H."/>
        </authorList>
    </citation>
    <scope>NUCLEOTIDE SEQUENCE [LARGE SCALE GENOMIC DNA]</scope>
    <source>
        <strain evidence="3 5">DSM 22801</strain>
    </source>
</reference>
<keyword evidence="4" id="KW-1185">Reference proteome</keyword>
<evidence type="ECO:0000313" key="3">
    <source>
        <dbReference type="EMBL" id="OJG89358.1"/>
    </source>
</evidence>
<accession>A0A0S3KG14</accession>
<dbReference type="AlphaFoldDB" id="A0A0S3KG14"/>